<sequence>MSSDPNKRVVLITGTTGGLGAHILEHMLKTRAAVRIFGLNRSVIGGPSATDRQKTAFQSRGLDANLLEDPIFTLIAANSLEDIPSKTREELESGLTHILHFAYPVNFNLTLASFEPSVQFTQSLLELAARVTKANPKIKPNFVFASSVATLASFKGREDEWVEESQVEMASCLGGGYGESKRVCEEIIEAYVKAHGFTAVILRIGQMCGSRQHGAWNMSEWLPLLVQSAVTLGCLPNGADNVAWLPVDEAAIVINELSFHPRLESEPFVYRHVVHPRATTWSNIMQPIARWISENVKPPTPIELVSYPVWLAKLTAKIEAGAPASLGAAKLIEFYSSSPSLHDQAQPGTEALGVRRLVTTRSEAESPRLRECKPLSEADALGWLEYWNRMGHFNHKA</sequence>
<dbReference type="EMBL" id="MU167212">
    <property type="protein sequence ID" value="KAG0151604.1"/>
    <property type="molecule type" value="Genomic_DNA"/>
</dbReference>
<dbReference type="SUPFAM" id="SSF51735">
    <property type="entry name" value="NAD(P)-binding Rossmann-fold domains"/>
    <property type="match status" value="1"/>
</dbReference>
<name>A0A9P6NTC6_9BASI</name>
<dbReference type="PANTHER" id="PTHR43439:SF2">
    <property type="entry name" value="ENZYME, PUTATIVE (JCVI)-RELATED"/>
    <property type="match status" value="1"/>
</dbReference>
<accession>A0A9P6NTC6</accession>
<dbReference type="InterPro" id="IPR051414">
    <property type="entry name" value="Adenylate-forming_Reductase"/>
</dbReference>
<evidence type="ECO:0000313" key="4">
    <source>
        <dbReference type="EMBL" id="KAG0151604.1"/>
    </source>
</evidence>
<proteinExistence type="predicted"/>
<dbReference type="InterPro" id="IPR013120">
    <property type="entry name" value="FAR_NAD-bd"/>
</dbReference>
<comment type="caution">
    <text evidence="4">The sequence shown here is derived from an EMBL/GenBank/DDBJ whole genome shotgun (WGS) entry which is preliminary data.</text>
</comment>
<keyword evidence="1" id="KW-0596">Phosphopantetheine</keyword>
<keyword evidence="5" id="KW-1185">Reference proteome</keyword>
<dbReference type="AlphaFoldDB" id="A0A9P6NTC6"/>
<dbReference type="Pfam" id="PF07993">
    <property type="entry name" value="NAD_binding_4"/>
    <property type="match status" value="1"/>
</dbReference>
<evidence type="ECO:0000259" key="3">
    <source>
        <dbReference type="Pfam" id="PF07993"/>
    </source>
</evidence>
<dbReference type="PANTHER" id="PTHR43439">
    <property type="entry name" value="PHENYLACETATE-COENZYME A LIGASE"/>
    <property type="match status" value="1"/>
</dbReference>
<dbReference type="Gene3D" id="3.40.50.720">
    <property type="entry name" value="NAD(P)-binding Rossmann-like Domain"/>
    <property type="match status" value="1"/>
</dbReference>
<evidence type="ECO:0000256" key="1">
    <source>
        <dbReference type="ARBA" id="ARBA00022450"/>
    </source>
</evidence>
<gene>
    <name evidence="4" type="ORF">CROQUDRAFT_86633</name>
</gene>
<dbReference type="InterPro" id="IPR036291">
    <property type="entry name" value="NAD(P)-bd_dom_sf"/>
</dbReference>
<evidence type="ECO:0000313" key="5">
    <source>
        <dbReference type="Proteomes" id="UP000886653"/>
    </source>
</evidence>
<reference evidence="4" key="1">
    <citation type="submission" date="2013-11" db="EMBL/GenBank/DDBJ databases">
        <title>Genome sequence of the fusiform rust pathogen reveals effectors for host alternation and coevolution with pine.</title>
        <authorList>
            <consortium name="DOE Joint Genome Institute"/>
            <person name="Smith K."/>
            <person name="Pendleton A."/>
            <person name="Kubisiak T."/>
            <person name="Anderson C."/>
            <person name="Salamov A."/>
            <person name="Aerts A."/>
            <person name="Riley R."/>
            <person name="Clum A."/>
            <person name="Lindquist E."/>
            <person name="Ence D."/>
            <person name="Campbell M."/>
            <person name="Kronenberg Z."/>
            <person name="Feau N."/>
            <person name="Dhillon B."/>
            <person name="Hamelin R."/>
            <person name="Burleigh J."/>
            <person name="Smith J."/>
            <person name="Yandell M."/>
            <person name="Nelson C."/>
            <person name="Grigoriev I."/>
            <person name="Davis J."/>
        </authorList>
    </citation>
    <scope>NUCLEOTIDE SEQUENCE</scope>
    <source>
        <strain evidence="4">G11</strain>
    </source>
</reference>
<dbReference type="Proteomes" id="UP000886653">
    <property type="component" value="Unassembled WGS sequence"/>
</dbReference>
<keyword evidence="2" id="KW-0597">Phosphoprotein</keyword>
<feature type="domain" description="Thioester reductase (TE)" evidence="3">
    <location>
        <begin position="12"/>
        <end position="251"/>
    </location>
</feature>
<evidence type="ECO:0000256" key="2">
    <source>
        <dbReference type="ARBA" id="ARBA00022553"/>
    </source>
</evidence>
<organism evidence="4 5">
    <name type="scientific">Cronartium quercuum f. sp. fusiforme G11</name>
    <dbReference type="NCBI Taxonomy" id="708437"/>
    <lineage>
        <taxon>Eukaryota</taxon>
        <taxon>Fungi</taxon>
        <taxon>Dikarya</taxon>
        <taxon>Basidiomycota</taxon>
        <taxon>Pucciniomycotina</taxon>
        <taxon>Pucciniomycetes</taxon>
        <taxon>Pucciniales</taxon>
        <taxon>Coleosporiaceae</taxon>
        <taxon>Cronartium</taxon>
    </lineage>
</organism>
<dbReference type="OrthoDB" id="2499931at2759"/>
<protein>
    <recommendedName>
        <fullName evidence="3">Thioester reductase (TE) domain-containing protein</fullName>
    </recommendedName>
</protein>